<reference evidence="2" key="1">
    <citation type="journal article" date="2023" name="Commun. Biol.">
        <title>Genome analysis of Parmales, the sister group of diatoms, reveals the evolutionary specialization of diatoms from phago-mixotrophs to photoautotrophs.</title>
        <authorList>
            <person name="Ban H."/>
            <person name="Sato S."/>
            <person name="Yoshikawa S."/>
            <person name="Yamada K."/>
            <person name="Nakamura Y."/>
            <person name="Ichinomiya M."/>
            <person name="Sato N."/>
            <person name="Blanc-Mathieu R."/>
            <person name="Endo H."/>
            <person name="Kuwata A."/>
            <person name="Ogata H."/>
        </authorList>
    </citation>
    <scope>NUCLEOTIDE SEQUENCE [LARGE SCALE GENOMIC DNA]</scope>
</reference>
<evidence type="ECO:0000313" key="1">
    <source>
        <dbReference type="EMBL" id="GMI42644.1"/>
    </source>
</evidence>
<dbReference type="AlphaFoldDB" id="A0A9W7GF85"/>
<evidence type="ECO:0008006" key="3">
    <source>
        <dbReference type="Google" id="ProtNLM"/>
    </source>
</evidence>
<protein>
    <recommendedName>
        <fullName evidence="3">VWFA domain-containing protein</fullName>
    </recommendedName>
</protein>
<dbReference type="OrthoDB" id="2142040at2759"/>
<dbReference type="PANTHER" id="PTHR34706:SF1">
    <property type="entry name" value="VWFA DOMAIN-CONTAINING PROTEIN"/>
    <property type="match status" value="1"/>
</dbReference>
<keyword evidence="2" id="KW-1185">Reference proteome</keyword>
<accession>A0A9W7GF85</accession>
<gene>
    <name evidence="1" type="ORF">TrCOL_g2882</name>
</gene>
<dbReference type="InterPro" id="IPR036465">
    <property type="entry name" value="vWFA_dom_sf"/>
</dbReference>
<organism evidence="1 2">
    <name type="scientific">Triparma columacea</name>
    <dbReference type="NCBI Taxonomy" id="722753"/>
    <lineage>
        <taxon>Eukaryota</taxon>
        <taxon>Sar</taxon>
        <taxon>Stramenopiles</taxon>
        <taxon>Ochrophyta</taxon>
        <taxon>Bolidophyceae</taxon>
        <taxon>Parmales</taxon>
        <taxon>Triparmaceae</taxon>
        <taxon>Triparma</taxon>
    </lineage>
</organism>
<dbReference type="Proteomes" id="UP001165065">
    <property type="component" value="Unassembled WGS sequence"/>
</dbReference>
<name>A0A9W7GF85_9STRA</name>
<dbReference type="SUPFAM" id="SSF53300">
    <property type="entry name" value="vWA-like"/>
    <property type="match status" value="1"/>
</dbReference>
<sequence>MSLKDRVMIMQTKLDLPEDTCRDLLTIHGMNILVIADDSSSMSAVSSTANVYEPTTRWDELKQTLMRLVTMMLVVDNHGFDLKFMNDDNWYKINSEADLTQIFQSKSHPLGLTPLKANLSLVLSGTPPPLALNSEGETLVIVMTDGEPSDTNFNSLRNQIQTRPPQTYVTFIMCTEEDAVVDAYQSCIDPIKGVDIVDDYKSEKKLCEGHGNKLSFNMYLGKCLMGAKLDKYGHMDEKNMNAPPKREGGCCTLS</sequence>
<comment type="caution">
    <text evidence="1">The sequence shown here is derived from an EMBL/GenBank/DDBJ whole genome shotgun (WGS) entry which is preliminary data.</text>
</comment>
<proteinExistence type="predicted"/>
<dbReference type="PANTHER" id="PTHR34706">
    <property type="entry name" value="SLR1338 PROTEIN"/>
    <property type="match status" value="1"/>
</dbReference>
<dbReference type="EMBL" id="BRYA01000178">
    <property type="protein sequence ID" value="GMI42644.1"/>
    <property type="molecule type" value="Genomic_DNA"/>
</dbReference>
<evidence type="ECO:0000313" key="2">
    <source>
        <dbReference type="Proteomes" id="UP001165065"/>
    </source>
</evidence>